<keyword evidence="1" id="KW-1133">Transmembrane helix</keyword>
<sequence length="119" mass="13202">MLVLIFILYSYSYSYLLIIYLYLPTLTKAFIHPSLIIIRPLLLYVNLATSCHRRVTNQTITSARLNAAQPSATQLSSAQHRHACPGALIGARRVAPRHSVRSLFLPPSLSLSLSLSLAL</sequence>
<dbReference type="RefSeq" id="XP_033393700.1">
    <property type="nucleotide sequence ID" value="XM_033547334.1"/>
</dbReference>
<evidence type="ECO:0000313" key="3">
    <source>
        <dbReference type="Proteomes" id="UP000799438"/>
    </source>
</evidence>
<feature type="transmembrane region" description="Helical" evidence="1">
    <location>
        <begin position="30"/>
        <end position="47"/>
    </location>
</feature>
<organism evidence="2 3">
    <name type="scientific">Aplosporella prunicola CBS 121167</name>
    <dbReference type="NCBI Taxonomy" id="1176127"/>
    <lineage>
        <taxon>Eukaryota</taxon>
        <taxon>Fungi</taxon>
        <taxon>Dikarya</taxon>
        <taxon>Ascomycota</taxon>
        <taxon>Pezizomycotina</taxon>
        <taxon>Dothideomycetes</taxon>
        <taxon>Dothideomycetes incertae sedis</taxon>
        <taxon>Botryosphaeriales</taxon>
        <taxon>Aplosporellaceae</taxon>
        <taxon>Aplosporella</taxon>
    </lineage>
</organism>
<accession>A0A6A6B4U6</accession>
<dbReference type="EMBL" id="ML995498">
    <property type="protein sequence ID" value="KAF2137987.1"/>
    <property type="molecule type" value="Genomic_DNA"/>
</dbReference>
<dbReference type="GeneID" id="54304841"/>
<evidence type="ECO:0000256" key="1">
    <source>
        <dbReference type="SAM" id="Phobius"/>
    </source>
</evidence>
<dbReference type="Proteomes" id="UP000799438">
    <property type="component" value="Unassembled WGS sequence"/>
</dbReference>
<keyword evidence="1" id="KW-0812">Transmembrane</keyword>
<keyword evidence="3" id="KW-1185">Reference proteome</keyword>
<proteinExistence type="predicted"/>
<protein>
    <submittedName>
        <fullName evidence="2">Uncharacterized protein</fullName>
    </submittedName>
</protein>
<name>A0A6A6B4U6_9PEZI</name>
<evidence type="ECO:0000313" key="2">
    <source>
        <dbReference type="EMBL" id="KAF2137987.1"/>
    </source>
</evidence>
<gene>
    <name evidence="2" type="ORF">K452DRAFT_93505</name>
</gene>
<dbReference type="AlphaFoldDB" id="A0A6A6B4U6"/>
<keyword evidence="1" id="KW-0472">Membrane</keyword>
<feature type="transmembrane region" description="Helical" evidence="1">
    <location>
        <begin position="6"/>
        <end position="23"/>
    </location>
</feature>
<reference evidence="2" key="1">
    <citation type="journal article" date="2020" name="Stud. Mycol.">
        <title>101 Dothideomycetes genomes: a test case for predicting lifestyles and emergence of pathogens.</title>
        <authorList>
            <person name="Haridas S."/>
            <person name="Albert R."/>
            <person name="Binder M."/>
            <person name="Bloem J."/>
            <person name="Labutti K."/>
            <person name="Salamov A."/>
            <person name="Andreopoulos B."/>
            <person name="Baker S."/>
            <person name="Barry K."/>
            <person name="Bills G."/>
            <person name="Bluhm B."/>
            <person name="Cannon C."/>
            <person name="Castanera R."/>
            <person name="Culley D."/>
            <person name="Daum C."/>
            <person name="Ezra D."/>
            <person name="Gonzalez J."/>
            <person name="Henrissat B."/>
            <person name="Kuo A."/>
            <person name="Liang C."/>
            <person name="Lipzen A."/>
            <person name="Lutzoni F."/>
            <person name="Magnuson J."/>
            <person name="Mondo S."/>
            <person name="Nolan M."/>
            <person name="Ohm R."/>
            <person name="Pangilinan J."/>
            <person name="Park H.-J."/>
            <person name="Ramirez L."/>
            <person name="Alfaro M."/>
            <person name="Sun H."/>
            <person name="Tritt A."/>
            <person name="Yoshinaga Y."/>
            <person name="Zwiers L.-H."/>
            <person name="Turgeon B."/>
            <person name="Goodwin S."/>
            <person name="Spatafora J."/>
            <person name="Crous P."/>
            <person name="Grigoriev I."/>
        </authorList>
    </citation>
    <scope>NUCLEOTIDE SEQUENCE</scope>
    <source>
        <strain evidence="2">CBS 121167</strain>
    </source>
</reference>